<evidence type="ECO:0008006" key="5">
    <source>
        <dbReference type="Google" id="ProtNLM"/>
    </source>
</evidence>
<dbReference type="Proteomes" id="UP000321827">
    <property type="component" value="Unassembled WGS sequence"/>
</dbReference>
<dbReference type="AlphaFoldDB" id="A0A511RM42"/>
<feature type="compositionally biased region" description="Pro residues" evidence="1">
    <location>
        <begin position="349"/>
        <end position="360"/>
    </location>
</feature>
<comment type="caution">
    <text evidence="3">The sequence shown here is derived from an EMBL/GenBank/DDBJ whole genome shotgun (WGS) entry which is preliminary data.</text>
</comment>
<sequence length="381" mass="39839">MRLAGVLIAAALLLAACGTSEGGAGEPLRITVRSAPPAYLGERYEAKFPASGGVRPYRYELEGKLPQGLNFTIGRLSGIPREKGSFKITVVVTDAALSSRSTSFTLAVKDPPPPALRIKIPESETDAPFIAVFTLSERPASALRLRLTAKDLKPDLAGFKAAPELLYVLRYDAEKQTIDLDGAFTKTFKGGEVFRLKLEPARKLRPKVQAQTQFFDAGGKPYTKSPPKRPADMGRYTFEDLRALAAAWNRKLAAPQKAAGAPPATTPSTKAGPASTEDDGAGEPAPANPSPEATPKPDASSEAEAAAKGAEAAPAFDPDLNGDGTVNAADLELLRKDYAFNPGGRLTPPAVPKAPAPGAQPAPEDQAPENPGSPPASNPGS</sequence>
<evidence type="ECO:0000256" key="2">
    <source>
        <dbReference type="SAM" id="SignalP"/>
    </source>
</evidence>
<organism evidence="3 4">
    <name type="scientific">Oceanithermus desulfurans NBRC 100063</name>
    <dbReference type="NCBI Taxonomy" id="1227550"/>
    <lineage>
        <taxon>Bacteria</taxon>
        <taxon>Thermotogati</taxon>
        <taxon>Deinococcota</taxon>
        <taxon>Deinococci</taxon>
        <taxon>Thermales</taxon>
        <taxon>Thermaceae</taxon>
        <taxon>Oceanithermus</taxon>
    </lineage>
</organism>
<feature type="signal peptide" evidence="2">
    <location>
        <begin position="1"/>
        <end position="24"/>
    </location>
</feature>
<dbReference type="PROSITE" id="PS51257">
    <property type="entry name" value="PROKAR_LIPOPROTEIN"/>
    <property type="match status" value="1"/>
</dbReference>
<dbReference type="InterPro" id="IPR013783">
    <property type="entry name" value="Ig-like_fold"/>
</dbReference>
<evidence type="ECO:0000313" key="4">
    <source>
        <dbReference type="Proteomes" id="UP000321827"/>
    </source>
</evidence>
<protein>
    <recommendedName>
        <fullName evidence="5">EF-hand domain-containing protein</fullName>
    </recommendedName>
</protein>
<dbReference type="InterPro" id="IPR018247">
    <property type="entry name" value="EF_Hand_1_Ca_BS"/>
</dbReference>
<keyword evidence="2" id="KW-0732">Signal</keyword>
<gene>
    <name evidence="3" type="ORF">ODE01S_14460</name>
</gene>
<feature type="compositionally biased region" description="Pro residues" evidence="1">
    <location>
        <begin position="371"/>
        <end position="381"/>
    </location>
</feature>
<feature type="region of interest" description="Disordered" evidence="1">
    <location>
        <begin position="339"/>
        <end position="381"/>
    </location>
</feature>
<feature type="compositionally biased region" description="Low complexity" evidence="1">
    <location>
        <begin position="254"/>
        <end position="275"/>
    </location>
</feature>
<feature type="compositionally biased region" description="Low complexity" evidence="1">
    <location>
        <begin position="361"/>
        <end position="370"/>
    </location>
</feature>
<dbReference type="OrthoDB" id="30514at2"/>
<evidence type="ECO:0000256" key="1">
    <source>
        <dbReference type="SAM" id="MobiDB-lite"/>
    </source>
</evidence>
<dbReference type="PROSITE" id="PS00018">
    <property type="entry name" value="EF_HAND_1"/>
    <property type="match status" value="1"/>
</dbReference>
<evidence type="ECO:0000313" key="3">
    <source>
        <dbReference type="EMBL" id="GEM90012.1"/>
    </source>
</evidence>
<feature type="region of interest" description="Disordered" evidence="1">
    <location>
        <begin position="254"/>
        <end position="325"/>
    </location>
</feature>
<dbReference type="Gene3D" id="2.60.40.10">
    <property type="entry name" value="Immunoglobulins"/>
    <property type="match status" value="1"/>
</dbReference>
<accession>A0A511RM42</accession>
<dbReference type="Pfam" id="PF05345">
    <property type="entry name" value="He_PIG"/>
    <property type="match status" value="1"/>
</dbReference>
<name>A0A511RM42_9DEIN</name>
<dbReference type="RefSeq" id="WP_147147370.1">
    <property type="nucleotide sequence ID" value="NZ_BJXN01000008.1"/>
</dbReference>
<proteinExistence type="predicted"/>
<dbReference type="EMBL" id="BJXN01000008">
    <property type="protein sequence ID" value="GEM90012.1"/>
    <property type="molecule type" value="Genomic_DNA"/>
</dbReference>
<feature type="chain" id="PRO_5021710859" description="EF-hand domain-containing protein" evidence="2">
    <location>
        <begin position="25"/>
        <end position="381"/>
    </location>
</feature>
<feature type="compositionally biased region" description="Low complexity" evidence="1">
    <location>
        <begin position="296"/>
        <end position="315"/>
    </location>
</feature>
<reference evidence="3 4" key="1">
    <citation type="submission" date="2019-07" db="EMBL/GenBank/DDBJ databases">
        <title>Whole genome shotgun sequence of Oceanithermus desulfurans NBRC 100063.</title>
        <authorList>
            <person name="Hosoyama A."/>
            <person name="Uohara A."/>
            <person name="Ohji S."/>
            <person name="Ichikawa N."/>
        </authorList>
    </citation>
    <scope>NUCLEOTIDE SEQUENCE [LARGE SCALE GENOMIC DNA]</scope>
    <source>
        <strain evidence="3 4">NBRC 100063</strain>
    </source>
</reference>